<dbReference type="SMART" id="SM00028">
    <property type="entry name" value="TPR"/>
    <property type="match status" value="1"/>
</dbReference>
<evidence type="ECO:0000313" key="1">
    <source>
        <dbReference type="EMBL" id="GAA0625203.1"/>
    </source>
</evidence>
<reference evidence="2" key="1">
    <citation type="journal article" date="2019" name="Int. J. Syst. Evol. Microbiol.">
        <title>The Global Catalogue of Microorganisms (GCM) 10K type strain sequencing project: providing services to taxonomists for standard genome sequencing and annotation.</title>
        <authorList>
            <consortium name="The Broad Institute Genomics Platform"/>
            <consortium name="The Broad Institute Genome Sequencing Center for Infectious Disease"/>
            <person name="Wu L."/>
            <person name="Ma J."/>
        </authorList>
    </citation>
    <scope>NUCLEOTIDE SEQUENCE [LARGE SCALE GENOMIC DNA]</scope>
    <source>
        <strain evidence="2">JCM 12928</strain>
    </source>
</reference>
<dbReference type="EMBL" id="BAAAGA010000005">
    <property type="protein sequence ID" value="GAA0625203.1"/>
    <property type="molecule type" value="Genomic_DNA"/>
</dbReference>
<sequence length="328" mass="35756">MLKWLFGANERAAGGPEPPAGARQRISRQSLDDASRIVHIPELNFIGHQVRSANGRFILLWRDGNDAGTVGGARQSGLGRYYLVDGDLVVAVGQVERPNDGRVANNGTFTLNDWRFTSELCGMFLAFRADGSPIITRTFAANIFDSGLSDDGRYAVCQACNAPNSEDSSRLVIFDLEAGIETGSCVPESGWAARYEFPADRPVVRLLYLKGEGFDYGLDGTFLDRDTWVEASLAKGDVYLVQKLFRATGDAPSPELANRLLISLDGFLVNADALDPHTRALALKLKGACCEILEDFPKALRIYDAALALDPKIGVKRRAEQLRKLTGS</sequence>
<dbReference type="InterPro" id="IPR019734">
    <property type="entry name" value="TPR_rpt"/>
</dbReference>
<organism evidence="1 2">
    <name type="scientific">Brevundimonas kwangchunensis</name>
    <dbReference type="NCBI Taxonomy" id="322163"/>
    <lineage>
        <taxon>Bacteria</taxon>
        <taxon>Pseudomonadati</taxon>
        <taxon>Pseudomonadota</taxon>
        <taxon>Alphaproteobacteria</taxon>
        <taxon>Caulobacterales</taxon>
        <taxon>Caulobacteraceae</taxon>
        <taxon>Brevundimonas</taxon>
    </lineage>
</organism>
<gene>
    <name evidence="1" type="ORF">GCM10009422_22210</name>
</gene>
<accession>A0ABP3S8N2</accession>
<dbReference type="Proteomes" id="UP001501352">
    <property type="component" value="Unassembled WGS sequence"/>
</dbReference>
<name>A0ABP3S8N2_9CAUL</name>
<comment type="caution">
    <text evidence="1">The sequence shown here is derived from an EMBL/GenBank/DDBJ whole genome shotgun (WGS) entry which is preliminary data.</text>
</comment>
<evidence type="ECO:0000313" key="2">
    <source>
        <dbReference type="Proteomes" id="UP001501352"/>
    </source>
</evidence>
<proteinExistence type="predicted"/>
<protein>
    <submittedName>
        <fullName evidence="1">Tetratricopeptide repeat protein</fullName>
    </submittedName>
</protein>
<keyword evidence="2" id="KW-1185">Reference proteome</keyword>
<dbReference type="RefSeq" id="WP_343793731.1">
    <property type="nucleotide sequence ID" value="NZ_BAAAGA010000005.1"/>
</dbReference>